<dbReference type="EC" id="2.1.1.72" evidence="1"/>
<evidence type="ECO:0000313" key="8">
    <source>
        <dbReference type="EMBL" id="TXD33518.1"/>
    </source>
</evidence>
<keyword evidence="9" id="KW-1185">Reference proteome</keyword>
<sequence length="1088" mass="120320">MTGIEQGGQCGALKVREAVLAGDVRGLAQAMGYEVAGVEVRGAALGAWGLWEGDLAGMEAMEVLGSGEGYRLMCVRGGSWERVRALMVKVAARSEGVALLWWWVCEDRWVAAMVDEEGERRFVRRLELEVEALDVVGLEQWWALGPGQVVGGDVAGMGEVMRRHVREVLDQEGVTRAFFQGFSKALGRLVATMQGGPEDAQLRHEVALGTLLRVVFLYFLQARGALNGDRRYVVRRLREAGERSFYKRVLRPLFFGALNCPVAERGEEARGLGRLPFLNGGLFEATELERRFEGLDWPDAVWVEVVEGLFERHRFVAQWSSEGDLSPAVDPEMLGKVFEGLMYGESRRVSGSFYTPREVVRQMVLEGLGGYVEDEVGLGREATWRALEGDVRGLDASERAGLRGALWRVRVLDPAVGTGAFLLEVLGVLRRVDGALDEAAGVVRTAGERYERMRRLIHEHLYGVDVQPTAVRLCELRLWLAMLTALEALPAEAMPALPNLTHRLCAGNSLLEPLDLARYRVRGEVGAWGQMGEVSRQGLERLALLEEAYTAAHGEEKRALKVAMEEAQRGVQREVLEGRLRSIEAELKRWEELAAAKDLFGEEVGLEAGQRAERERLQREAQAVAQALRDLQEGRRVGLAFAYGERFGGVMGRGGFDLVVTNPPWVRATRQDGAVKGVYRARYRVGEPGLWAGAKEAGVEATFGAQADLAALFVERSLELLRPGGRVVALLPAKVLRSLNGAGLRRLLAEHQLEAVEDRSEASEAMFEATTYPAVLRVKKVARSAAKGVSPGVEVAVWRGDEVRRFTRGAGELGVWGQAVGEPWVLVDEEVLGLFRRMQSASVAFGASGLWEVRRGVMTGHNAAFLLKKSDVPRVSCETWKPYLKWAVGGRDIGEGRVEHRRQMIWPVDAKGQVFQKLPEALQGHFENHRKTLEGRSDYREGQPLWQLYRLHEDVVGPKVMWSDLGQQLEAVASAGEEVPLNTVYYAGVRSEAEARALAAYLNCEAVRTVAYALGERARGEWRRHFAWVVRLLPVPRSFVEAVREGRGLARWEEAGAFEEAFGLSGADVAVLRAYRTGGEGPVVREVA</sequence>
<evidence type="ECO:0000256" key="6">
    <source>
        <dbReference type="SAM" id="Coils"/>
    </source>
</evidence>
<evidence type="ECO:0000259" key="7">
    <source>
        <dbReference type="Pfam" id="PF07669"/>
    </source>
</evidence>
<protein>
    <recommendedName>
        <fullName evidence="1">site-specific DNA-methyltransferase (adenine-specific)</fullName>
        <ecNumber evidence="1">2.1.1.72</ecNumber>
    </recommendedName>
</protein>
<comment type="catalytic activity">
    <reaction evidence="5">
        <text>a 2'-deoxyadenosine in DNA + S-adenosyl-L-methionine = an N(6)-methyl-2'-deoxyadenosine in DNA + S-adenosyl-L-homocysteine + H(+)</text>
        <dbReference type="Rhea" id="RHEA:15197"/>
        <dbReference type="Rhea" id="RHEA-COMP:12418"/>
        <dbReference type="Rhea" id="RHEA-COMP:12419"/>
        <dbReference type="ChEBI" id="CHEBI:15378"/>
        <dbReference type="ChEBI" id="CHEBI:57856"/>
        <dbReference type="ChEBI" id="CHEBI:59789"/>
        <dbReference type="ChEBI" id="CHEBI:90615"/>
        <dbReference type="ChEBI" id="CHEBI:90616"/>
        <dbReference type="EC" id="2.1.1.72"/>
    </reaction>
</comment>
<dbReference type="AlphaFoldDB" id="A0A5C6X6J6"/>
<name>A0A5C6X6J6_9DELT</name>
<organism evidence="8 9">
    <name type="scientific">Lujinxingia vulgaris</name>
    <dbReference type="NCBI Taxonomy" id="2600176"/>
    <lineage>
        <taxon>Bacteria</taxon>
        <taxon>Deltaproteobacteria</taxon>
        <taxon>Bradymonadales</taxon>
        <taxon>Lujinxingiaceae</taxon>
        <taxon>Lujinxingia</taxon>
    </lineage>
</organism>
<evidence type="ECO:0000256" key="1">
    <source>
        <dbReference type="ARBA" id="ARBA00011900"/>
    </source>
</evidence>
<dbReference type="EMBL" id="VOSM01000021">
    <property type="protein sequence ID" value="TXD33518.1"/>
    <property type="molecule type" value="Genomic_DNA"/>
</dbReference>
<dbReference type="InterPro" id="IPR029063">
    <property type="entry name" value="SAM-dependent_MTases_sf"/>
</dbReference>
<dbReference type="GO" id="GO:0032259">
    <property type="term" value="P:methylation"/>
    <property type="evidence" value="ECO:0007669"/>
    <property type="project" value="UniProtKB-KW"/>
</dbReference>
<dbReference type="PANTHER" id="PTHR33841">
    <property type="entry name" value="DNA METHYLTRANSFERASE YEEA-RELATED"/>
    <property type="match status" value="1"/>
</dbReference>
<keyword evidence="2" id="KW-0489">Methyltransferase</keyword>
<keyword evidence="4" id="KW-0949">S-adenosyl-L-methionine</keyword>
<dbReference type="GO" id="GO:0009007">
    <property type="term" value="F:site-specific DNA-methyltransferase (adenine-specific) activity"/>
    <property type="evidence" value="ECO:0007669"/>
    <property type="project" value="UniProtKB-EC"/>
</dbReference>
<dbReference type="OrthoDB" id="9761012at2"/>
<evidence type="ECO:0000256" key="3">
    <source>
        <dbReference type="ARBA" id="ARBA00022679"/>
    </source>
</evidence>
<dbReference type="PROSITE" id="PS00092">
    <property type="entry name" value="N6_MTASE"/>
    <property type="match status" value="1"/>
</dbReference>
<dbReference type="PRINTS" id="PR00507">
    <property type="entry name" value="N12N6MTFRASE"/>
</dbReference>
<evidence type="ECO:0000256" key="4">
    <source>
        <dbReference type="ARBA" id="ARBA00022691"/>
    </source>
</evidence>
<dbReference type="RefSeq" id="WP_146983441.1">
    <property type="nucleotide sequence ID" value="NZ_VOSM01000021.1"/>
</dbReference>
<dbReference type="InterPro" id="IPR050953">
    <property type="entry name" value="N4_N6_ade-DNA_methylase"/>
</dbReference>
<dbReference type="GO" id="GO:0006304">
    <property type="term" value="P:DNA modification"/>
    <property type="evidence" value="ECO:0007669"/>
    <property type="project" value="InterPro"/>
</dbReference>
<dbReference type="GO" id="GO:0003676">
    <property type="term" value="F:nucleic acid binding"/>
    <property type="evidence" value="ECO:0007669"/>
    <property type="project" value="InterPro"/>
</dbReference>
<evidence type="ECO:0000313" key="9">
    <source>
        <dbReference type="Proteomes" id="UP000321412"/>
    </source>
</evidence>
<dbReference type="PANTHER" id="PTHR33841:SF1">
    <property type="entry name" value="DNA METHYLTRANSFERASE A"/>
    <property type="match status" value="1"/>
</dbReference>
<dbReference type="SUPFAM" id="SSF53335">
    <property type="entry name" value="S-adenosyl-L-methionine-dependent methyltransferases"/>
    <property type="match status" value="1"/>
</dbReference>
<proteinExistence type="predicted"/>
<evidence type="ECO:0000256" key="2">
    <source>
        <dbReference type="ARBA" id="ARBA00022603"/>
    </source>
</evidence>
<keyword evidence="3" id="KW-0808">Transferase</keyword>
<evidence type="ECO:0000256" key="5">
    <source>
        <dbReference type="ARBA" id="ARBA00047942"/>
    </source>
</evidence>
<gene>
    <name evidence="8" type="ORF">FRC98_20445</name>
</gene>
<feature type="coiled-coil region" evidence="6">
    <location>
        <begin position="573"/>
        <end position="634"/>
    </location>
</feature>
<comment type="caution">
    <text evidence="8">The sequence shown here is derived from an EMBL/GenBank/DDBJ whole genome shotgun (WGS) entry which is preliminary data.</text>
</comment>
<dbReference type="Pfam" id="PF07669">
    <property type="entry name" value="Eco57I"/>
    <property type="match status" value="1"/>
</dbReference>
<accession>A0A5C6X6J6</accession>
<dbReference type="InterPro" id="IPR011639">
    <property type="entry name" value="MethylTrfase_TaqI-like_dom"/>
</dbReference>
<reference evidence="8 9" key="1">
    <citation type="submission" date="2019-08" db="EMBL/GenBank/DDBJ databases">
        <title>Bradymonadales sp. TMQ4.</title>
        <authorList>
            <person name="Liang Q."/>
        </authorList>
    </citation>
    <scope>NUCLEOTIDE SEQUENCE [LARGE SCALE GENOMIC DNA]</scope>
    <source>
        <strain evidence="8 9">TMQ4</strain>
    </source>
</reference>
<dbReference type="Proteomes" id="UP000321412">
    <property type="component" value="Unassembled WGS sequence"/>
</dbReference>
<dbReference type="Gene3D" id="3.40.50.150">
    <property type="entry name" value="Vaccinia Virus protein VP39"/>
    <property type="match status" value="1"/>
</dbReference>
<feature type="domain" description="Type II methyltransferase M.TaqI-like" evidence="7">
    <location>
        <begin position="459"/>
        <end position="755"/>
    </location>
</feature>
<keyword evidence="6" id="KW-0175">Coiled coil</keyword>
<dbReference type="InterPro" id="IPR002052">
    <property type="entry name" value="DNA_methylase_N6_adenine_CS"/>
</dbReference>